<dbReference type="SUPFAM" id="SSF52540">
    <property type="entry name" value="P-loop containing nucleoside triphosphate hydrolases"/>
    <property type="match status" value="1"/>
</dbReference>
<gene>
    <name evidence="1" type="ORF">GCM10010917_00040</name>
</gene>
<dbReference type="InterPro" id="IPR031322">
    <property type="entry name" value="Shikimate/glucono_kinase"/>
</dbReference>
<dbReference type="RefSeq" id="WP_217349726.1">
    <property type="nucleotide sequence ID" value="NZ_CP022584.1"/>
</dbReference>
<dbReference type="InterPro" id="IPR027417">
    <property type="entry name" value="P-loop_NTPase"/>
</dbReference>
<keyword evidence="1" id="KW-0808">Transferase</keyword>
<dbReference type="PRINTS" id="PR01100">
    <property type="entry name" value="SHIKIMTKNASE"/>
</dbReference>
<keyword evidence="1" id="KW-0418">Kinase</keyword>
<proteinExistence type="predicted"/>
<dbReference type="Proteomes" id="UP000609323">
    <property type="component" value="Unassembled WGS sequence"/>
</dbReference>
<dbReference type="Pfam" id="PF01202">
    <property type="entry name" value="SKI"/>
    <property type="match status" value="1"/>
</dbReference>
<evidence type="ECO:0000313" key="2">
    <source>
        <dbReference type="Proteomes" id="UP000609323"/>
    </source>
</evidence>
<comment type="caution">
    <text evidence="1">The sequence shown here is derived from an EMBL/GenBank/DDBJ whole genome shotgun (WGS) entry which is preliminary data.</text>
</comment>
<evidence type="ECO:0000313" key="1">
    <source>
        <dbReference type="EMBL" id="GGA19398.1"/>
    </source>
</evidence>
<dbReference type="Gene3D" id="3.40.50.300">
    <property type="entry name" value="P-loop containing nucleotide triphosphate hydrolases"/>
    <property type="match status" value="1"/>
</dbReference>
<accession>A0ABQ1FLR9</accession>
<keyword evidence="2" id="KW-1185">Reference proteome</keyword>
<organism evidence="1 2">
    <name type="scientific">Paenibacillus physcomitrellae</name>
    <dbReference type="NCBI Taxonomy" id="1619311"/>
    <lineage>
        <taxon>Bacteria</taxon>
        <taxon>Bacillati</taxon>
        <taxon>Bacillota</taxon>
        <taxon>Bacilli</taxon>
        <taxon>Bacillales</taxon>
        <taxon>Paenibacillaceae</taxon>
        <taxon>Paenibacillus</taxon>
    </lineage>
</organism>
<name>A0ABQ1FLR9_9BACL</name>
<sequence length="137" mass="15670">MDYVDTDILIQEHEGRMLQEILDGEGVERFLEVEEVIVSGLQVVNSIISTGGSVIYSDKAMNTLKQNGQIIYLHVPYEEIKQRLTNISSRGIVIMKGHSLQEVYDERVPLYIKYNDAILDKEIEQCISEIIGIRELE</sequence>
<protein>
    <submittedName>
        <fullName evidence="1">Shikimate kinase</fullName>
    </submittedName>
</protein>
<dbReference type="EMBL" id="BMHF01000001">
    <property type="protein sequence ID" value="GGA19398.1"/>
    <property type="molecule type" value="Genomic_DNA"/>
</dbReference>
<reference evidence="2" key="1">
    <citation type="journal article" date="2019" name="Int. J. Syst. Evol. Microbiol.">
        <title>The Global Catalogue of Microorganisms (GCM) 10K type strain sequencing project: providing services to taxonomists for standard genome sequencing and annotation.</title>
        <authorList>
            <consortium name="The Broad Institute Genomics Platform"/>
            <consortium name="The Broad Institute Genome Sequencing Center for Infectious Disease"/>
            <person name="Wu L."/>
            <person name="Ma J."/>
        </authorList>
    </citation>
    <scope>NUCLEOTIDE SEQUENCE [LARGE SCALE GENOMIC DNA]</scope>
    <source>
        <strain evidence="2">CGMCC 1.15044</strain>
    </source>
</reference>
<dbReference type="GO" id="GO:0016301">
    <property type="term" value="F:kinase activity"/>
    <property type="evidence" value="ECO:0007669"/>
    <property type="project" value="UniProtKB-KW"/>
</dbReference>